<dbReference type="InterPro" id="IPR005110">
    <property type="entry name" value="MoeA_linker/N"/>
</dbReference>
<name>A0ABT9XFQ1_9BACL</name>
<accession>A0ABT9XFQ1</accession>
<keyword evidence="9 11" id="KW-0808">Transferase</keyword>
<comment type="pathway">
    <text evidence="2 9">Cofactor biosynthesis; molybdopterin biosynthesis.</text>
</comment>
<evidence type="ECO:0000256" key="6">
    <source>
        <dbReference type="ARBA" id="ARBA00022505"/>
    </source>
</evidence>
<sequence length="420" mass="44009">MERVHTFDEAVQEIRRLTPVPRSETLPTDACLGRILLGEAVAQIDVPPFDRAMMDGYAIVAGQPAPPADARPQGGDSRAAAFRVVGSVAAGTVHPDPLRPGEAVRIMTGAPVPPGANAVVRLEWCSNATETSVEVVHAVAPGESIQPRGDDGRAGDVLLMPGVRISPGHLALCRAFGIGSLTVAAAPTCSVIVTGTELVTGTDGADGAPPLPPGRIYGSNDAFLRGALTADGLHVRQCETLSDDRRQIRQALAAACARSDVVITTGGVSAGDYDYLPGILQELSGHLHVRKVLIRPGAPFVAAKVGAATVFALSGNPAASFVQFETLVRPVLRAALGWADEPFPASGKLLHDMELKPVQHTRILRAHASIHQGEVLVDAQMPQSSGQVSSFSKANCLIRLDAPSVPKGTVVPLRWLDYAR</sequence>
<protein>
    <recommendedName>
        <fullName evidence="5 9">Molybdopterin molybdenumtransferase</fullName>
        <ecNumber evidence="4 9">2.10.1.1</ecNumber>
    </recommendedName>
</protein>
<gene>
    <name evidence="11" type="ORF">J2S03_000470</name>
</gene>
<keyword evidence="9" id="KW-0479">Metal-binding</keyword>
<dbReference type="NCBIfam" id="TIGR00177">
    <property type="entry name" value="molyb_syn"/>
    <property type="match status" value="1"/>
</dbReference>
<dbReference type="InterPro" id="IPR005111">
    <property type="entry name" value="MoeA_C_domain_IV"/>
</dbReference>
<dbReference type="CDD" id="cd00887">
    <property type="entry name" value="MoeA"/>
    <property type="match status" value="1"/>
</dbReference>
<keyword evidence="6 9" id="KW-0500">Molybdenum</keyword>
<dbReference type="InterPro" id="IPR036135">
    <property type="entry name" value="MoeA_linker/N_sf"/>
</dbReference>
<comment type="caution">
    <text evidence="11">The sequence shown here is derived from an EMBL/GenBank/DDBJ whole genome shotgun (WGS) entry which is preliminary data.</text>
</comment>
<dbReference type="InterPro" id="IPR036688">
    <property type="entry name" value="MoeA_C_domain_IV_sf"/>
</dbReference>
<keyword evidence="7 9" id="KW-0501">Molybdenum cofactor biosynthesis</keyword>
<reference evidence="11 12" key="1">
    <citation type="submission" date="2023-07" db="EMBL/GenBank/DDBJ databases">
        <title>Genomic Encyclopedia of Type Strains, Phase IV (KMG-IV): sequencing the most valuable type-strain genomes for metagenomic binning, comparative biology and taxonomic classification.</title>
        <authorList>
            <person name="Goeker M."/>
        </authorList>
    </citation>
    <scope>NUCLEOTIDE SEQUENCE [LARGE SCALE GENOMIC DNA]</scope>
    <source>
        <strain evidence="11 12">DSM 4006</strain>
    </source>
</reference>
<dbReference type="Gene3D" id="2.170.190.11">
    <property type="entry name" value="Molybdopterin biosynthesis moea protein, domain 3"/>
    <property type="match status" value="1"/>
</dbReference>
<evidence type="ECO:0000256" key="4">
    <source>
        <dbReference type="ARBA" id="ARBA00013269"/>
    </source>
</evidence>
<dbReference type="SUPFAM" id="SSF63882">
    <property type="entry name" value="MoeA N-terminal region -like"/>
    <property type="match status" value="1"/>
</dbReference>
<evidence type="ECO:0000256" key="9">
    <source>
        <dbReference type="RuleBase" id="RU365090"/>
    </source>
</evidence>
<evidence type="ECO:0000256" key="7">
    <source>
        <dbReference type="ARBA" id="ARBA00023150"/>
    </source>
</evidence>
<dbReference type="InterPro" id="IPR036425">
    <property type="entry name" value="MoaB/Mog-like_dom_sf"/>
</dbReference>
<evidence type="ECO:0000256" key="1">
    <source>
        <dbReference type="ARBA" id="ARBA00002901"/>
    </source>
</evidence>
<evidence type="ECO:0000256" key="2">
    <source>
        <dbReference type="ARBA" id="ARBA00005046"/>
    </source>
</evidence>
<proteinExistence type="inferred from homology"/>
<dbReference type="EMBL" id="JAUSTP010000002">
    <property type="protein sequence ID" value="MDQ0188658.1"/>
    <property type="molecule type" value="Genomic_DNA"/>
</dbReference>
<dbReference type="SUPFAM" id="SSF53218">
    <property type="entry name" value="Molybdenum cofactor biosynthesis proteins"/>
    <property type="match status" value="1"/>
</dbReference>
<keyword evidence="12" id="KW-1185">Reference proteome</keyword>
<evidence type="ECO:0000259" key="10">
    <source>
        <dbReference type="SMART" id="SM00852"/>
    </source>
</evidence>
<dbReference type="InterPro" id="IPR001453">
    <property type="entry name" value="MoaB/Mog_dom"/>
</dbReference>
<comment type="function">
    <text evidence="1 9">Catalyzes the insertion of molybdate into adenylated molybdopterin with the concomitant release of AMP.</text>
</comment>
<comment type="catalytic activity">
    <reaction evidence="8">
        <text>adenylyl-molybdopterin + molybdate = Mo-molybdopterin + AMP + H(+)</text>
        <dbReference type="Rhea" id="RHEA:35047"/>
        <dbReference type="ChEBI" id="CHEBI:15378"/>
        <dbReference type="ChEBI" id="CHEBI:36264"/>
        <dbReference type="ChEBI" id="CHEBI:62727"/>
        <dbReference type="ChEBI" id="CHEBI:71302"/>
        <dbReference type="ChEBI" id="CHEBI:456215"/>
        <dbReference type="EC" id="2.10.1.1"/>
    </reaction>
</comment>
<dbReference type="Pfam" id="PF00994">
    <property type="entry name" value="MoCF_biosynth"/>
    <property type="match status" value="1"/>
</dbReference>
<evidence type="ECO:0000256" key="8">
    <source>
        <dbReference type="ARBA" id="ARBA00047317"/>
    </source>
</evidence>
<dbReference type="SUPFAM" id="SSF63867">
    <property type="entry name" value="MoeA C-terminal domain-like"/>
    <property type="match status" value="1"/>
</dbReference>
<evidence type="ECO:0000313" key="11">
    <source>
        <dbReference type="EMBL" id="MDQ0188658.1"/>
    </source>
</evidence>
<organism evidence="11 12">
    <name type="scientific">Alicyclobacillus cycloheptanicus</name>
    <dbReference type="NCBI Taxonomy" id="1457"/>
    <lineage>
        <taxon>Bacteria</taxon>
        <taxon>Bacillati</taxon>
        <taxon>Bacillota</taxon>
        <taxon>Bacilli</taxon>
        <taxon>Bacillales</taxon>
        <taxon>Alicyclobacillaceae</taxon>
        <taxon>Alicyclobacillus</taxon>
    </lineage>
</organism>
<dbReference type="Pfam" id="PF03454">
    <property type="entry name" value="MoeA_C"/>
    <property type="match status" value="1"/>
</dbReference>
<comment type="cofactor">
    <cofactor evidence="9">
        <name>Mg(2+)</name>
        <dbReference type="ChEBI" id="CHEBI:18420"/>
    </cofactor>
</comment>
<dbReference type="Gene3D" id="3.90.105.10">
    <property type="entry name" value="Molybdopterin biosynthesis moea protein, domain 2"/>
    <property type="match status" value="1"/>
</dbReference>
<dbReference type="RefSeq" id="WP_274455354.1">
    <property type="nucleotide sequence ID" value="NZ_CP067097.1"/>
</dbReference>
<dbReference type="Gene3D" id="2.40.340.10">
    <property type="entry name" value="MoeA, C-terminal, domain IV"/>
    <property type="match status" value="1"/>
</dbReference>
<keyword evidence="9" id="KW-0460">Magnesium</keyword>
<dbReference type="Proteomes" id="UP001232973">
    <property type="component" value="Unassembled WGS sequence"/>
</dbReference>
<dbReference type="InterPro" id="IPR038987">
    <property type="entry name" value="MoeA-like"/>
</dbReference>
<comment type="similarity">
    <text evidence="3 9">Belongs to the MoeA family.</text>
</comment>
<dbReference type="PANTHER" id="PTHR10192">
    <property type="entry name" value="MOLYBDOPTERIN BIOSYNTHESIS PROTEIN"/>
    <property type="match status" value="1"/>
</dbReference>
<dbReference type="EC" id="2.10.1.1" evidence="4 9"/>
<dbReference type="GO" id="GO:0061599">
    <property type="term" value="F:molybdopterin molybdotransferase activity"/>
    <property type="evidence" value="ECO:0007669"/>
    <property type="project" value="UniProtKB-EC"/>
</dbReference>
<dbReference type="SMART" id="SM00852">
    <property type="entry name" value="MoCF_biosynth"/>
    <property type="match status" value="1"/>
</dbReference>
<evidence type="ECO:0000256" key="3">
    <source>
        <dbReference type="ARBA" id="ARBA00010763"/>
    </source>
</evidence>
<evidence type="ECO:0000313" key="12">
    <source>
        <dbReference type="Proteomes" id="UP001232973"/>
    </source>
</evidence>
<dbReference type="Pfam" id="PF03453">
    <property type="entry name" value="MoeA_N"/>
    <property type="match status" value="1"/>
</dbReference>
<feature type="domain" description="MoaB/Mog" evidence="10">
    <location>
        <begin position="190"/>
        <end position="334"/>
    </location>
</feature>
<dbReference type="Gene3D" id="3.40.980.10">
    <property type="entry name" value="MoaB/Mog-like domain"/>
    <property type="match status" value="1"/>
</dbReference>
<dbReference type="PANTHER" id="PTHR10192:SF5">
    <property type="entry name" value="GEPHYRIN"/>
    <property type="match status" value="1"/>
</dbReference>
<evidence type="ECO:0000256" key="5">
    <source>
        <dbReference type="ARBA" id="ARBA00021108"/>
    </source>
</evidence>